<evidence type="ECO:0000313" key="2">
    <source>
        <dbReference type="EMBL" id="SFQ30678.1"/>
    </source>
</evidence>
<proteinExistence type="predicted"/>
<name>A0A1I5XFD7_9BACT</name>
<dbReference type="Pfam" id="PF01569">
    <property type="entry name" value="PAP2"/>
    <property type="match status" value="1"/>
</dbReference>
<dbReference type="AlphaFoldDB" id="A0A1I5XFD7"/>
<dbReference type="Proteomes" id="UP000199306">
    <property type="component" value="Unassembled WGS sequence"/>
</dbReference>
<dbReference type="EMBL" id="FOXH01000014">
    <property type="protein sequence ID" value="SFQ30678.1"/>
    <property type="molecule type" value="Genomic_DNA"/>
</dbReference>
<dbReference type="SUPFAM" id="SSF48317">
    <property type="entry name" value="Acid phosphatase/Vanadium-dependent haloperoxidase"/>
    <property type="match status" value="1"/>
</dbReference>
<dbReference type="SMART" id="SM00014">
    <property type="entry name" value="acidPPc"/>
    <property type="match status" value="1"/>
</dbReference>
<feature type="domain" description="Phosphatidic acid phosphatase type 2/haloperoxidase" evidence="1">
    <location>
        <begin position="101"/>
        <end position="203"/>
    </location>
</feature>
<dbReference type="CDD" id="cd03394">
    <property type="entry name" value="PAP2_like_5"/>
    <property type="match status" value="1"/>
</dbReference>
<dbReference type="Gene3D" id="1.20.144.10">
    <property type="entry name" value="Phosphatidic acid phosphatase type 2/haloperoxidase"/>
    <property type="match status" value="1"/>
</dbReference>
<evidence type="ECO:0000313" key="3">
    <source>
        <dbReference type="Proteomes" id="UP000199306"/>
    </source>
</evidence>
<dbReference type="InterPro" id="IPR036938">
    <property type="entry name" value="PAP2/HPO_sf"/>
</dbReference>
<accession>A0A1I5XFD7</accession>
<dbReference type="OrthoDB" id="9773582at2"/>
<dbReference type="PANTHER" id="PTHR14969:SF13">
    <property type="entry name" value="AT30094P"/>
    <property type="match status" value="1"/>
</dbReference>
<dbReference type="RefSeq" id="WP_092018978.1">
    <property type="nucleotide sequence ID" value="NZ_FOXH01000014.1"/>
</dbReference>
<organism evidence="2 3">
    <name type="scientific">Pseudarcicella hirudinis</name>
    <dbReference type="NCBI Taxonomy" id="1079859"/>
    <lineage>
        <taxon>Bacteria</taxon>
        <taxon>Pseudomonadati</taxon>
        <taxon>Bacteroidota</taxon>
        <taxon>Cytophagia</taxon>
        <taxon>Cytophagales</taxon>
        <taxon>Flectobacillaceae</taxon>
        <taxon>Pseudarcicella</taxon>
    </lineage>
</organism>
<reference evidence="2 3" key="1">
    <citation type="submission" date="2016-10" db="EMBL/GenBank/DDBJ databases">
        <authorList>
            <person name="de Groot N.N."/>
        </authorList>
    </citation>
    <scope>NUCLEOTIDE SEQUENCE [LARGE SCALE GENOMIC DNA]</scope>
    <source>
        <strain evidence="3">E92,LMG 26720,CCM 7988</strain>
    </source>
</reference>
<protein>
    <submittedName>
        <fullName evidence="2">PAP2 superfamily protein</fullName>
    </submittedName>
</protein>
<sequence>MKFYFFFITVFFFNTFKNFSQERDSTFRKVTLKQLIFPTALIGTGMIFINNSTKAEQKEWHEKYLNSFRTHADDYLQYAPQVAVLGLDLVGVKSKHSFADKAGVLLIGSALMVGTTTGLKNLTHVTRPDDSGNDSFPSGHTANAFFGAAVFAEEYGDKSVWYTIGGYTAATATGTLRMLNNRHWLSDVLVGAGIGVLSAKAAYIIYPWLKEKLGKHKPGNVAIVPIYDGRTMGGSVVVGF</sequence>
<dbReference type="InterPro" id="IPR000326">
    <property type="entry name" value="PAP2/HPO"/>
</dbReference>
<gene>
    <name evidence="2" type="ORF">SAMN04515674_114109</name>
</gene>
<dbReference type="STRING" id="1079859.SAMN04515674_114109"/>
<keyword evidence="3" id="KW-1185">Reference proteome</keyword>
<dbReference type="PANTHER" id="PTHR14969">
    <property type="entry name" value="SPHINGOSINE-1-PHOSPHATE PHOSPHOHYDROLASE"/>
    <property type="match status" value="1"/>
</dbReference>
<evidence type="ECO:0000259" key="1">
    <source>
        <dbReference type="SMART" id="SM00014"/>
    </source>
</evidence>